<evidence type="ECO:0008006" key="3">
    <source>
        <dbReference type="Google" id="ProtNLM"/>
    </source>
</evidence>
<dbReference type="AlphaFoldDB" id="A0AAV8Y5E8"/>
<comment type="caution">
    <text evidence="1">The sequence shown here is derived from an EMBL/GenBank/DDBJ whole genome shotgun (WGS) entry which is preliminary data.</text>
</comment>
<evidence type="ECO:0000313" key="2">
    <source>
        <dbReference type="Proteomes" id="UP001162162"/>
    </source>
</evidence>
<protein>
    <recommendedName>
        <fullName evidence="3">Maturase K</fullName>
    </recommendedName>
</protein>
<evidence type="ECO:0000313" key="1">
    <source>
        <dbReference type="EMBL" id="KAJ8945878.1"/>
    </source>
</evidence>
<keyword evidence="2" id="KW-1185">Reference proteome</keyword>
<dbReference type="EMBL" id="JAPWTK010000204">
    <property type="protein sequence ID" value="KAJ8945878.1"/>
    <property type="molecule type" value="Genomic_DNA"/>
</dbReference>
<gene>
    <name evidence="1" type="ORF">NQ318_002718</name>
</gene>
<reference evidence="1" key="1">
    <citation type="journal article" date="2023" name="Insect Mol. Biol.">
        <title>Genome sequencing provides insights into the evolution of gene families encoding plant cell wall-degrading enzymes in longhorned beetles.</title>
        <authorList>
            <person name="Shin N.R."/>
            <person name="Okamura Y."/>
            <person name="Kirsch R."/>
            <person name="Pauchet Y."/>
        </authorList>
    </citation>
    <scope>NUCLEOTIDE SEQUENCE</scope>
    <source>
        <strain evidence="1">AMC_N1</strain>
    </source>
</reference>
<proteinExistence type="predicted"/>
<accession>A0AAV8Y5E8</accession>
<name>A0AAV8Y5E8_9CUCU</name>
<sequence length="91" mass="11087">MRLLKIWHYIGVQKYLNIDPISNLVHHFEEYDELEFFKRYRLQKNTCTLLLNLRWVHADIFSNKNKNSNSNKNKVKPSYYNDPVHAVNPYF</sequence>
<organism evidence="1 2">
    <name type="scientific">Aromia moschata</name>
    <dbReference type="NCBI Taxonomy" id="1265417"/>
    <lineage>
        <taxon>Eukaryota</taxon>
        <taxon>Metazoa</taxon>
        <taxon>Ecdysozoa</taxon>
        <taxon>Arthropoda</taxon>
        <taxon>Hexapoda</taxon>
        <taxon>Insecta</taxon>
        <taxon>Pterygota</taxon>
        <taxon>Neoptera</taxon>
        <taxon>Endopterygota</taxon>
        <taxon>Coleoptera</taxon>
        <taxon>Polyphaga</taxon>
        <taxon>Cucujiformia</taxon>
        <taxon>Chrysomeloidea</taxon>
        <taxon>Cerambycidae</taxon>
        <taxon>Cerambycinae</taxon>
        <taxon>Callichromatini</taxon>
        <taxon>Aromia</taxon>
    </lineage>
</organism>
<dbReference type="Proteomes" id="UP001162162">
    <property type="component" value="Unassembled WGS sequence"/>
</dbReference>